<organism evidence="2">
    <name type="scientific">hydrothermal vent metagenome</name>
    <dbReference type="NCBI Taxonomy" id="652676"/>
    <lineage>
        <taxon>unclassified sequences</taxon>
        <taxon>metagenomes</taxon>
        <taxon>ecological metagenomes</taxon>
    </lineage>
</organism>
<dbReference type="SUPFAM" id="SSF143011">
    <property type="entry name" value="RelE-like"/>
    <property type="match status" value="1"/>
</dbReference>
<evidence type="ECO:0008006" key="3">
    <source>
        <dbReference type="Google" id="ProtNLM"/>
    </source>
</evidence>
<name>A0A3B1AN81_9ZZZZ</name>
<dbReference type="Pfam" id="PF05016">
    <property type="entry name" value="ParE_toxin"/>
    <property type="match status" value="1"/>
</dbReference>
<dbReference type="AlphaFoldDB" id="A0A3B1AN81"/>
<gene>
    <name evidence="2" type="ORF">MNBD_GAMMA20-473</name>
</gene>
<dbReference type="Gene3D" id="3.30.2310.20">
    <property type="entry name" value="RelE-like"/>
    <property type="match status" value="1"/>
</dbReference>
<proteinExistence type="predicted"/>
<keyword evidence="1" id="KW-1277">Toxin-antitoxin system</keyword>
<evidence type="ECO:0000313" key="2">
    <source>
        <dbReference type="EMBL" id="VAX03171.1"/>
    </source>
</evidence>
<evidence type="ECO:0000256" key="1">
    <source>
        <dbReference type="ARBA" id="ARBA00022649"/>
    </source>
</evidence>
<accession>A0A3B1AN81</accession>
<reference evidence="2" key="1">
    <citation type="submission" date="2018-06" db="EMBL/GenBank/DDBJ databases">
        <authorList>
            <person name="Zhirakovskaya E."/>
        </authorList>
    </citation>
    <scope>NUCLEOTIDE SEQUENCE</scope>
</reference>
<dbReference type="InterPro" id="IPR035093">
    <property type="entry name" value="RelE/ParE_toxin_dom_sf"/>
</dbReference>
<protein>
    <recommendedName>
        <fullName evidence="3">RelE/StbE replicon stabilization toxin</fullName>
    </recommendedName>
</protein>
<dbReference type="EMBL" id="UOFU01000315">
    <property type="protein sequence ID" value="VAX03171.1"/>
    <property type="molecule type" value="Genomic_DNA"/>
</dbReference>
<sequence>MPSDASDRFIRNFEQLAEGNEEGLNIKALQGRDGFRMRVREWRAIYQIDGDRVVILVLDVGSCGAIYR</sequence>
<dbReference type="InterPro" id="IPR007712">
    <property type="entry name" value="RelE/ParE_toxin"/>
</dbReference>